<proteinExistence type="predicted"/>
<accession>A0AA36A0A1</accession>
<gene>
    <name evidence="1" type="ORF">LSALG_LOCUS40722</name>
</gene>
<dbReference type="Proteomes" id="UP001177003">
    <property type="component" value="Chromosome 9"/>
</dbReference>
<sequence length="130" mass="15185">MDDMYDLDTIDVELDDYFKRKPIFQCRDEFLNILCEKDNNDDATDDLEGQCHNNAQTQIHNQPLDTKYESPHLLKLFLTNYAISKGYQIRFKKCDSIRLVVICGSAPEKCPFLVRGSWMGTERSFQAYLC</sequence>
<reference evidence="1" key="1">
    <citation type="submission" date="2023-04" db="EMBL/GenBank/DDBJ databases">
        <authorList>
            <person name="Vijverberg K."/>
            <person name="Xiong W."/>
            <person name="Schranz E."/>
        </authorList>
    </citation>
    <scope>NUCLEOTIDE SEQUENCE</scope>
</reference>
<evidence type="ECO:0008006" key="3">
    <source>
        <dbReference type="Google" id="ProtNLM"/>
    </source>
</evidence>
<name>A0AA36A0A1_LACSI</name>
<dbReference type="EMBL" id="OX465085">
    <property type="protein sequence ID" value="CAI9302219.1"/>
    <property type="molecule type" value="Genomic_DNA"/>
</dbReference>
<evidence type="ECO:0000313" key="2">
    <source>
        <dbReference type="Proteomes" id="UP001177003"/>
    </source>
</evidence>
<keyword evidence="2" id="KW-1185">Reference proteome</keyword>
<dbReference type="AlphaFoldDB" id="A0AA36A0A1"/>
<organism evidence="1 2">
    <name type="scientific">Lactuca saligna</name>
    <name type="common">Willowleaf lettuce</name>
    <dbReference type="NCBI Taxonomy" id="75948"/>
    <lineage>
        <taxon>Eukaryota</taxon>
        <taxon>Viridiplantae</taxon>
        <taxon>Streptophyta</taxon>
        <taxon>Embryophyta</taxon>
        <taxon>Tracheophyta</taxon>
        <taxon>Spermatophyta</taxon>
        <taxon>Magnoliopsida</taxon>
        <taxon>eudicotyledons</taxon>
        <taxon>Gunneridae</taxon>
        <taxon>Pentapetalae</taxon>
        <taxon>asterids</taxon>
        <taxon>campanulids</taxon>
        <taxon>Asterales</taxon>
        <taxon>Asteraceae</taxon>
        <taxon>Cichorioideae</taxon>
        <taxon>Cichorieae</taxon>
        <taxon>Lactucinae</taxon>
        <taxon>Lactuca</taxon>
    </lineage>
</organism>
<protein>
    <recommendedName>
        <fullName evidence="3">Transposase MuDR plant domain-containing protein</fullName>
    </recommendedName>
</protein>
<evidence type="ECO:0000313" key="1">
    <source>
        <dbReference type="EMBL" id="CAI9302219.1"/>
    </source>
</evidence>